<feature type="transmembrane region" description="Helical" evidence="4">
    <location>
        <begin position="253"/>
        <end position="274"/>
    </location>
</feature>
<dbReference type="GO" id="GO:0022857">
    <property type="term" value="F:transmembrane transporter activity"/>
    <property type="evidence" value="ECO:0007669"/>
    <property type="project" value="InterPro"/>
</dbReference>
<gene>
    <name evidence="6" type="ORF">SAMN04487989_102328</name>
</gene>
<evidence type="ECO:0000313" key="6">
    <source>
        <dbReference type="EMBL" id="SFN66780.1"/>
    </source>
</evidence>
<evidence type="ECO:0000256" key="2">
    <source>
        <dbReference type="ARBA" id="ARBA00022989"/>
    </source>
</evidence>
<dbReference type="InterPro" id="IPR020846">
    <property type="entry name" value="MFS_dom"/>
</dbReference>
<dbReference type="InterPro" id="IPR011701">
    <property type="entry name" value="MFS"/>
</dbReference>
<evidence type="ECO:0000256" key="3">
    <source>
        <dbReference type="ARBA" id="ARBA00023136"/>
    </source>
</evidence>
<dbReference type="Pfam" id="PF07690">
    <property type="entry name" value="MFS_1"/>
    <property type="match status" value="1"/>
</dbReference>
<feature type="transmembrane region" description="Helical" evidence="4">
    <location>
        <begin position="340"/>
        <end position="363"/>
    </location>
</feature>
<dbReference type="STRING" id="649333.SAMN04487989_102328"/>
<dbReference type="Proteomes" id="UP000198705">
    <property type="component" value="Unassembled WGS sequence"/>
</dbReference>
<feature type="transmembrane region" description="Helical" evidence="4">
    <location>
        <begin position="308"/>
        <end position="328"/>
    </location>
</feature>
<evidence type="ECO:0000256" key="1">
    <source>
        <dbReference type="ARBA" id="ARBA00022692"/>
    </source>
</evidence>
<keyword evidence="2 4" id="KW-1133">Transmembrane helix</keyword>
<proteinExistence type="predicted"/>
<feature type="transmembrane region" description="Helical" evidence="4">
    <location>
        <begin position="106"/>
        <end position="124"/>
    </location>
</feature>
<protein>
    <submittedName>
        <fullName evidence="6">MFS transporter, CP family, cyanate transporter</fullName>
    </submittedName>
</protein>
<dbReference type="PROSITE" id="PS50850">
    <property type="entry name" value="MFS"/>
    <property type="match status" value="1"/>
</dbReference>
<evidence type="ECO:0000313" key="7">
    <source>
        <dbReference type="Proteomes" id="UP000198705"/>
    </source>
</evidence>
<feature type="transmembrane region" description="Helical" evidence="4">
    <location>
        <begin position="81"/>
        <end position="100"/>
    </location>
</feature>
<feature type="transmembrane region" description="Helical" evidence="4">
    <location>
        <begin position="281"/>
        <end position="302"/>
    </location>
</feature>
<dbReference type="PANTHER" id="PTHR23523">
    <property type="match status" value="1"/>
</dbReference>
<dbReference type="EMBL" id="FOVN01000002">
    <property type="protein sequence ID" value="SFN66780.1"/>
    <property type="molecule type" value="Genomic_DNA"/>
</dbReference>
<evidence type="ECO:0000259" key="5">
    <source>
        <dbReference type="PROSITE" id="PS50850"/>
    </source>
</evidence>
<reference evidence="7" key="1">
    <citation type="submission" date="2016-10" db="EMBL/GenBank/DDBJ databases">
        <authorList>
            <person name="Varghese N."/>
            <person name="Submissions S."/>
        </authorList>
    </citation>
    <scope>NUCLEOTIDE SEQUENCE [LARGE SCALE GENOMIC DNA]</scope>
    <source>
        <strain evidence="7">DSM 23925</strain>
    </source>
</reference>
<feature type="transmembrane region" description="Helical" evidence="4">
    <location>
        <begin position="167"/>
        <end position="188"/>
    </location>
</feature>
<feature type="transmembrane region" description="Helical" evidence="4">
    <location>
        <begin position="52"/>
        <end position="74"/>
    </location>
</feature>
<keyword evidence="3 4" id="KW-0472">Membrane</keyword>
<feature type="transmembrane region" description="Helical" evidence="4">
    <location>
        <begin position="219"/>
        <end position="241"/>
    </location>
</feature>
<keyword evidence="1 4" id="KW-0812">Transmembrane</keyword>
<feature type="transmembrane region" description="Helical" evidence="4">
    <location>
        <begin position="369"/>
        <end position="390"/>
    </location>
</feature>
<accession>A0A1I5AWK4</accession>
<dbReference type="OrthoDB" id="9797740at2"/>
<name>A0A1I5AWK4_9FLAO</name>
<evidence type="ECO:0000256" key="4">
    <source>
        <dbReference type="SAM" id="Phobius"/>
    </source>
</evidence>
<organism evidence="6 7">
    <name type="scientific">Bizionia echini</name>
    <dbReference type="NCBI Taxonomy" id="649333"/>
    <lineage>
        <taxon>Bacteria</taxon>
        <taxon>Pseudomonadati</taxon>
        <taxon>Bacteroidota</taxon>
        <taxon>Flavobacteriia</taxon>
        <taxon>Flavobacteriales</taxon>
        <taxon>Flavobacteriaceae</taxon>
        <taxon>Bizionia</taxon>
    </lineage>
</organism>
<dbReference type="CDD" id="cd17339">
    <property type="entry name" value="MFS_NIMT_CynX_like"/>
    <property type="match status" value="1"/>
</dbReference>
<dbReference type="AlphaFoldDB" id="A0A1I5AWK4"/>
<dbReference type="PANTHER" id="PTHR23523:SF2">
    <property type="entry name" value="2-NITROIMIDAZOLE TRANSPORTER"/>
    <property type="match status" value="1"/>
</dbReference>
<dbReference type="InterPro" id="IPR036259">
    <property type="entry name" value="MFS_trans_sf"/>
</dbReference>
<feature type="transmembrane region" description="Helical" evidence="4">
    <location>
        <begin position="12"/>
        <end position="32"/>
    </location>
</feature>
<feature type="domain" description="Major facilitator superfamily (MFS) profile" evidence="5">
    <location>
        <begin position="13"/>
        <end position="395"/>
    </location>
</feature>
<keyword evidence="7" id="KW-1185">Reference proteome</keyword>
<feature type="transmembrane region" description="Helical" evidence="4">
    <location>
        <begin position="136"/>
        <end position="161"/>
    </location>
</feature>
<sequence length="396" mass="42214">MKERNENGLNSVSQIWLIIGVLLIAVNLRPALSSIGPLIDIIQHDLGLSETLLGLLTTLPLIAFGVVSTITALFTKHFGIGNTLLGALIVLAIGIIIRSLGGVFELYLGTILLGIAIAFGNVLIPALTKRNFPHKAGLVTSLYTGVMSLGAALAAGLSVPLAVNLNLGWQGALSIWSLLAVVAIILWIPNLKHINRTVPSRSFKVAIKKLSGSKLVWKLALYMGLQSFMFYVVLAWLPAILIDRGYQASYAGWMLSLSQATGIVGAILVPVWAGSLKDQRLVIILLILIEIIALIALLFPSIGFTEFWVGILGLVLGGTFGLALLLIVLRAHDAETAAELSGIVQSIGYFIAATGPFVVGAIFEITQTWNYALLLLVFVAILKLIMGIGVGKDNKV</sequence>
<dbReference type="SUPFAM" id="SSF103473">
    <property type="entry name" value="MFS general substrate transporter"/>
    <property type="match status" value="1"/>
</dbReference>
<dbReference type="InterPro" id="IPR052524">
    <property type="entry name" value="MFS_Cyanate_Porter"/>
</dbReference>
<dbReference type="Gene3D" id="1.20.1250.20">
    <property type="entry name" value="MFS general substrate transporter like domains"/>
    <property type="match status" value="1"/>
</dbReference>
<dbReference type="RefSeq" id="WP_092207175.1">
    <property type="nucleotide sequence ID" value="NZ_FOVN01000002.1"/>
</dbReference>